<dbReference type="GO" id="GO:0016757">
    <property type="term" value="F:glycosyltransferase activity"/>
    <property type="evidence" value="ECO:0007669"/>
    <property type="project" value="InterPro"/>
</dbReference>
<evidence type="ECO:0000313" key="2">
    <source>
        <dbReference type="EMBL" id="QGG94522.1"/>
    </source>
</evidence>
<dbReference type="PANTHER" id="PTHR12526:SF628">
    <property type="entry name" value="MANNOSYLGLUCOSYLGLYCERATE SYNTHASE"/>
    <property type="match status" value="1"/>
</dbReference>
<dbReference type="KEGG" id="atq:GH723_05055"/>
<dbReference type="InterPro" id="IPR001296">
    <property type="entry name" value="Glyco_trans_1"/>
</dbReference>
<protein>
    <submittedName>
        <fullName evidence="2">Glycosyltransferase</fullName>
    </submittedName>
</protein>
<reference evidence="2 3" key="1">
    <citation type="submission" date="2019-11" db="EMBL/GenBank/DDBJ databases">
        <authorList>
            <person name="He Y."/>
        </authorList>
    </citation>
    <scope>NUCLEOTIDE SEQUENCE [LARGE SCALE GENOMIC DNA]</scope>
    <source>
        <strain evidence="2 3">SCSIO 58843</strain>
    </source>
</reference>
<sequence length="342" mass="37235">MSRCAIVSFRLGLTDGVSIVAATWRRALGELGYDVVTVAGEGPVDRTVAGLAIDAPEPPSTGEVEDALADVDLVVVENLLTIPMNLPASLVVADVLRGRPALLHHHDPPWQRERYAHITALPPSDPAWQHVTINELTRVEMAARGIAARCIYNGFDPDPPHGDRDGTRRRLGVAPDEVLLAHPVRAIARKRVDVALRIAEQLDATYWLPGPAEEGYAPELERLLSGARCRVLREEGLAVEHLYAACDAVVFPSSWEGFGNPPVEAATHRRPAIVGDYPVAAELRALGFRWFPADDPEPVARYLRSPDPAILDQNLEVVRTQLSTDVMTERLGSLLADAGWAP</sequence>
<keyword evidence="2" id="KW-0808">Transferase</keyword>
<dbReference type="SUPFAM" id="SSF53756">
    <property type="entry name" value="UDP-Glycosyltransferase/glycogen phosphorylase"/>
    <property type="match status" value="1"/>
</dbReference>
<proteinExistence type="predicted"/>
<dbReference type="EMBL" id="CP045851">
    <property type="protein sequence ID" value="QGG94522.1"/>
    <property type="molecule type" value="Genomic_DNA"/>
</dbReference>
<dbReference type="AlphaFoldDB" id="A0A5Q2RI13"/>
<organism evidence="2 3">
    <name type="scientific">Actinomarinicola tropica</name>
    <dbReference type="NCBI Taxonomy" id="2789776"/>
    <lineage>
        <taxon>Bacteria</taxon>
        <taxon>Bacillati</taxon>
        <taxon>Actinomycetota</taxon>
        <taxon>Acidimicrobiia</taxon>
        <taxon>Acidimicrobiales</taxon>
        <taxon>Iamiaceae</taxon>
        <taxon>Actinomarinicola</taxon>
    </lineage>
</organism>
<dbReference type="Pfam" id="PF00534">
    <property type="entry name" value="Glycos_transf_1"/>
    <property type="match status" value="1"/>
</dbReference>
<dbReference type="Proteomes" id="UP000334019">
    <property type="component" value="Chromosome"/>
</dbReference>
<dbReference type="Gene3D" id="3.40.50.2000">
    <property type="entry name" value="Glycogen Phosphorylase B"/>
    <property type="match status" value="1"/>
</dbReference>
<dbReference type="CDD" id="cd03801">
    <property type="entry name" value="GT4_PimA-like"/>
    <property type="match status" value="1"/>
</dbReference>
<name>A0A5Q2RI13_9ACTN</name>
<dbReference type="PANTHER" id="PTHR12526">
    <property type="entry name" value="GLYCOSYLTRANSFERASE"/>
    <property type="match status" value="1"/>
</dbReference>
<evidence type="ECO:0000313" key="3">
    <source>
        <dbReference type="Proteomes" id="UP000334019"/>
    </source>
</evidence>
<keyword evidence="3" id="KW-1185">Reference proteome</keyword>
<feature type="domain" description="Glycosyl transferase family 1" evidence="1">
    <location>
        <begin position="172"/>
        <end position="304"/>
    </location>
</feature>
<dbReference type="RefSeq" id="WP_153758628.1">
    <property type="nucleotide sequence ID" value="NZ_CP045851.1"/>
</dbReference>
<accession>A0A5Q2RI13</accession>
<evidence type="ECO:0000259" key="1">
    <source>
        <dbReference type="Pfam" id="PF00534"/>
    </source>
</evidence>
<gene>
    <name evidence="2" type="ORF">GH723_05055</name>
</gene>